<keyword evidence="1" id="KW-0732">Signal</keyword>
<dbReference type="InterPro" id="IPR018711">
    <property type="entry name" value="NAGPA"/>
</dbReference>
<sequence>MKNSFARSLRAAAASLALAAALPAGLAAQAGLAVRTADGWRPFWRAEAAPARWTGGAPALASAARWRTIRPGVETAELRVAGSGEAWRVRVVLVRIDPRVHRLGLREARAPDGMAGAWTVDSAGAGVAVAFNAGQFTGGTPWGWTVVDGREVRAPGRGPLSMALVTDRAGSVRFVPPDSIAAVRRAGGVVNAIQSYPALLAGDGQVPAALRPGAREIDLAHRDGRLAIGELRDGRILVALTRFDGLGGAASTAPLGFTVPEMAGLMGGLGCRRAMLLDGGISGQLLVRPLRGSVVRHTAWRRVPLGIVVEPR</sequence>
<name>A0A841H312_9BACT</name>
<gene>
    <name evidence="3" type="ORF">HNQ61_004052</name>
</gene>
<proteinExistence type="predicted"/>
<dbReference type="Proteomes" id="UP000582837">
    <property type="component" value="Unassembled WGS sequence"/>
</dbReference>
<feature type="signal peptide" evidence="1">
    <location>
        <begin position="1"/>
        <end position="19"/>
    </location>
</feature>
<organism evidence="3 4">
    <name type="scientific">Longimicrobium terrae</name>
    <dbReference type="NCBI Taxonomy" id="1639882"/>
    <lineage>
        <taxon>Bacteria</taxon>
        <taxon>Pseudomonadati</taxon>
        <taxon>Gemmatimonadota</taxon>
        <taxon>Longimicrobiia</taxon>
        <taxon>Longimicrobiales</taxon>
        <taxon>Longimicrobiaceae</taxon>
        <taxon>Longimicrobium</taxon>
    </lineage>
</organism>
<reference evidence="3 4" key="1">
    <citation type="submission" date="2020-08" db="EMBL/GenBank/DDBJ databases">
        <title>Genomic Encyclopedia of Type Strains, Phase IV (KMG-IV): sequencing the most valuable type-strain genomes for metagenomic binning, comparative biology and taxonomic classification.</title>
        <authorList>
            <person name="Goeker M."/>
        </authorList>
    </citation>
    <scope>NUCLEOTIDE SEQUENCE [LARGE SCALE GENOMIC DNA]</scope>
    <source>
        <strain evidence="3 4">DSM 29007</strain>
    </source>
</reference>
<accession>A0A841H312</accession>
<comment type="caution">
    <text evidence="3">The sequence shown here is derived from an EMBL/GenBank/DDBJ whole genome shotgun (WGS) entry which is preliminary data.</text>
</comment>
<evidence type="ECO:0000256" key="1">
    <source>
        <dbReference type="SAM" id="SignalP"/>
    </source>
</evidence>
<dbReference type="Pfam" id="PF09992">
    <property type="entry name" value="NAGPA"/>
    <property type="match status" value="1"/>
</dbReference>
<dbReference type="RefSeq" id="WP_170038408.1">
    <property type="nucleotide sequence ID" value="NZ_JABDTL010000002.1"/>
</dbReference>
<keyword evidence="4" id="KW-1185">Reference proteome</keyword>
<feature type="chain" id="PRO_5032998430" evidence="1">
    <location>
        <begin position="20"/>
        <end position="312"/>
    </location>
</feature>
<evidence type="ECO:0000313" key="3">
    <source>
        <dbReference type="EMBL" id="MBB6072390.1"/>
    </source>
</evidence>
<evidence type="ECO:0000259" key="2">
    <source>
        <dbReference type="Pfam" id="PF09992"/>
    </source>
</evidence>
<dbReference type="AlphaFoldDB" id="A0A841H312"/>
<feature type="domain" description="Phosphodiester glycosidase" evidence="2">
    <location>
        <begin position="126"/>
        <end position="309"/>
    </location>
</feature>
<dbReference type="EMBL" id="JACHIA010000015">
    <property type="protein sequence ID" value="MBB6072390.1"/>
    <property type="molecule type" value="Genomic_DNA"/>
</dbReference>
<protein>
    <submittedName>
        <fullName evidence="3">Exopolysaccharide biosynthesis protein</fullName>
    </submittedName>
</protein>
<evidence type="ECO:0000313" key="4">
    <source>
        <dbReference type="Proteomes" id="UP000582837"/>
    </source>
</evidence>